<dbReference type="SUPFAM" id="SSF51445">
    <property type="entry name" value="(Trans)glycosidases"/>
    <property type="match status" value="1"/>
</dbReference>
<dbReference type="InterPro" id="IPR017853">
    <property type="entry name" value="GH"/>
</dbReference>
<keyword evidence="4" id="KW-1185">Reference proteome</keyword>
<sequence>MTKQPQSKTDACKAEAAWWHGAVIYQIYPRSFKDASGDGIGDLKGILGYLDHIADLGVDGIWISPFFTSPMRDYGYDIADYCNVDPIFGTLEDFDAVLEKAHQLGLKLIIDQVYSHSSDQHSWFKESRSSRTNPKADWYVWADPKADGSPPNNWQSLFKGPAWTWDGQRKQYYLHNFLSEQPDLNLHNADVQAAILESARFWLDRGVDGFRLDAANFYMHDPQLRDNPPSGLKGSRPYDFQTHLYNRSQPENFTFIARLRALLDRYDDRFTVAEIGDHSSLDELISYVNGPDRLHTAYSFVFIENKNLSAKLIRDALEAWQDTEQSAWPSWAFSNHDAPRVASRWGAQSKDGAPAETDPRFAAMLNSLLCCLRGTAFVYQGQELGLPQAHVPFEYLRDPEAIANWPDTLGRDGARTPMPWDASSPQCGFSTARPWLPIDPRHAQLAANTQYNDPNSPFSQMKAFLRARKNHPALIHGTIRFFESPEPILAFERTDGSERLLCAFNLGEKAVDWHPQIAASWTATDLPGCTGTLEDGRIHLPPYGQCILSRK</sequence>
<dbReference type="Gene3D" id="3.90.400.10">
    <property type="entry name" value="Oligo-1,6-glucosidase, Domain 2"/>
    <property type="match status" value="1"/>
</dbReference>
<evidence type="ECO:0000259" key="2">
    <source>
        <dbReference type="SMART" id="SM00642"/>
    </source>
</evidence>
<dbReference type="InterPro" id="IPR045857">
    <property type="entry name" value="O16G_dom_2"/>
</dbReference>
<dbReference type="RefSeq" id="WP_188873309.1">
    <property type="nucleotide sequence ID" value="NZ_BMOV01000001.1"/>
</dbReference>
<reference evidence="4" key="1">
    <citation type="journal article" date="2019" name="Int. J. Syst. Evol. Microbiol.">
        <title>The Global Catalogue of Microorganisms (GCM) 10K type strain sequencing project: providing services to taxonomists for standard genome sequencing and annotation.</title>
        <authorList>
            <consortium name="The Broad Institute Genomics Platform"/>
            <consortium name="The Broad Institute Genome Sequencing Center for Infectious Disease"/>
            <person name="Wu L."/>
            <person name="Ma J."/>
        </authorList>
    </citation>
    <scope>NUCLEOTIDE SEQUENCE [LARGE SCALE GENOMIC DNA]</scope>
    <source>
        <strain evidence="4">JCM 17843</strain>
    </source>
</reference>
<gene>
    <name evidence="3" type="ORF">GCM10007972_01300</name>
</gene>
<dbReference type="InterPro" id="IPR006047">
    <property type="entry name" value="GH13_cat_dom"/>
</dbReference>
<feature type="domain" description="Glycosyl hydrolase family 13 catalytic" evidence="2">
    <location>
        <begin position="26"/>
        <end position="415"/>
    </location>
</feature>
<dbReference type="InterPro" id="IPR013780">
    <property type="entry name" value="Glyco_hydro_b"/>
</dbReference>
<comment type="similarity">
    <text evidence="1">Belongs to the glycosyl hydrolase 13 family.</text>
</comment>
<dbReference type="SUPFAM" id="SSF51011">
    <property type="entry name" value="Glycosyl hydrolase domain"/>
    <property type="match status" value="1"/>
</dbReference>
<dbReference type="Pfam" id="PF00128">
    <property type="entry name" value="Alpha-amylase"/>
    <property type="match status" value="1"/>
</dbReference>
<proteinExistence type="inferred from homology"/>
<evidence type="ECO:0000256" key="1">
    <source>
        <dbReference type="ARBA" id="ARBA00008061"/>
    </source>
</evidence>
<dbReference type="SMART" id="SM00642">
    <property type="entry name" value="Aamy"/>
    <property type="match status" value="1"/>
</dbReference>
<dbReference type="Gene3D" id="2.60.40.1180">
    <property type="entry name" value="Golgi alpha-mannosidase II"/>
    <property type="match status" value="1"/>
</dbReference>
<dbReference type="Proteomes" id="UP000602381">
    <property type="component" value="Unassembled WGS sequence"/>
</dbReference>
<organism evidence="3 4">
    <name type="scientific">Iodidimonas muriae</name>
    <dbReference type="NCBI Taxonomy" id="261467"/>
    <lineage>
        <taxon>Bacteria</taxon>
        <taxon>Pseudomonadati</taxon>
        <taxon>Pseudomonadota</taxon>
        <taxon>Alphaproteobacteria</taxon>
        <taxon>Iodidimonadales</taxon>
        <taxon>Iodidimonadaceae</taxon>
        <taxon>Iodidimonas</taxon>
    </lineage>
</organism>
<protein>
    <submittedName>
        <fullName evidence="3">Alpha-glucosidase</fullName>
    </submittedName>
</protein>
<evidence type="ECO:0000313" key="3">
    <source>
        <dbReference type="EMBL" id="GGO04681.1"/>
    </source>
</evidence>
<comment type="caution">
    <text evidence="3">The sequence shown here is derived from an EMBL/GenBank/DDBJ whole genome shotgun (WGS) entry which is preliminary data.</text>
</comment>
<dbReference type="PANTHER" id="PTHR10357:SF179">
    <property type="entry name" value="NEUTRAL AND BASIC AMINO ACID TRANSPORT PROTEIN RBAT"/>
    <property type="match status" value="1"/>
</dbReference>
<dbReference type="Gene3D" id="3.20.20.80">
    <property type="entry name" value="Glycosidases"/>
    <property type="match status" value="2"/>
</dbReference>
<name>A0ABQ2L620_9PROT</name>
<dbReference type="EMBL" id="BMOV01000001">
    <property type="protein sequence ID" value="GGO04681.1"/>
    <property type="molecule type" value="Genomic_DNA"/>
</dbReference>
<dbReference type="PANTHER" id="PTHR10357">
    <property type="entry name" value="ALPHA-AMYLASE FAMILY MEMBER"/>
    <property type="match status" value="1"/>
</dbReference>
<evidence type="ECO:0000313" key="4">
    <source>
        <dbReference type="Proteomes" id="UP000602381"/>
    </source>
</evidence>
<accession>A0ABQ2L620</accession>
<dbReference type="CDD" id="cd11330">
    <property type="entry name" value="AmyAc_OligoGlu"/>
    <property type="match status" value="1"/>
</dbReference>